<dbReference type="GO" id="GO:0009245">
    <property type="term" value="P:lipid A biosynthetic process"/>
    <property type="evidence" value="ECO:0007669"/>
    <property type="project" value="InterPro"/>
</dbReference>
<gene>
    <name evidence="2" type="ORF">S01H1_38335</name>
</gene>
<comment type="caution">
    <text evidence="2">The sequence shown here is derived from an EMBL/GenBank/DDBJ whole genome shotgun (WGS) entry which is preliminary data.</text>
</comment>
<dbReference type="AlphaFoldDB" id="X0UFA5"/>
<evidence type="ECO:0000313" key="2">
    <source>
        <dbReference type="EMBL" id="GAG04285.1"/>
    </source>
</evidence>
<dbReference type="InterPro" id="IPR011004">
    <property type="entry name" value="Trimer_LpxA-like_sf"/>
</dbReference>
<dbReference type="InterPro" id="IPR020573">
    <property type="entry name" value="UDP_GlcNAc_AcTrfase_non-rep"/>
</dbReference>
<sequence length="128" mass="12930">MTQAHTVSELAQRVGGDVRGDGDVTITGVESIAAAGADQITWIASAKHAAALNASRAGAVILGRDYGATTMPAILCDSVERAVAIVLDLFAPAVPRPKAGVHPTAIVAETATLRRGVAVGPHVVVEDG</sequence>
<feature type="non-terminal residue" evidence="2">
    <location>
        <position position="128"/>
    </location>
</feature>
<accession>X0UFA5</accession>
<feature type="domain" description="UDP-3-O-[3-hydroxymyristoyl] glucosamine N-acyltransferase non-repeat region" evidence="1">
    <location>
        <begin position="23"/>
        <end position="88"/>
    </location>
</feature>
<evidence type="ECO:0000259" key="1">
    <source>
        <dbReference type="Pfam" id="PF04613"/>
    </source>
</evidence>
<name>X0UFA5_9ZZZZ</name>
<dbReference type="Gene3D" id="3.40.1390.10">
    <property type="entry name" value="MurE/MurF, N-terminal domain"/>
    <property type="match status" value="1"/>
</dbReference>
<dbReference type="EMBL" id="BARS01024131">
    <property type="protein sequence ID" value="GAG04285.1"/>
    <property type="molecule type" value="Genomic_DNA"/>
</dbReference>
<reference evidence="2" key="1">
    <citation type="journal article" date="2014" name="Front. Microbiol.">
        <title>High frequency of phylogenetically diverse reductive dehalogenase-homologous genes in deep subseafloor sedimentary metagenomes.</title>
        <authorList>
            <person name="Kawai M."/>
            <person name="Futagami T."/>
            <person name="Toyoda A."/>
            <person name="Takaki Y."/>
            <person name="Nishi S."/>
            <person name="Hori S."/>
            <person name="Arai W."/>
            <person name="Tsubouchi T."/>
            <person name="Morono Y."/>
            <person name="Uchiyama I."/>
            <person name="Ito T."/>
            <person name="Fujiyama A."/>
            <person name="Inagaki F."/>
            <person name="Takami H."/>
        </authorList>
    </citation>
    <scope>NUCLEOTIDE SEQUENCE</scope>
    <source>
        <strain evidence="2">Expedition CK06-06</strain>
    </source>
</reference>
<dbReference type="SUPFAM" id="SSF51161">
    <property type="entry name" value="Trimeric LpxA-like enzymes"/>
    <property type="match status" value="1"/>
</dbReference>
<dbReference type="GO" id="GO:0016020">
    <property type="term" value="C:membrane"/>
    <property type="evidence" value="ECO:0007669"/>
    <property type="project" value="GOC"/>
</dbReference>
<dbReference type="Pfam" id="PF04613">
    <property type="entry name" value="LpxD"/>
    <property type="match status" value="1"/>
</dbReference>
<protein>
    <recommendedName>
        <fullName evidence="1">UDP-3-O-[3-hydroxymyristoyl] glucosamine N-acyltransferase non-repeat region domain-containing protein</fullName>
    </recommendedName>
</protein>
<organism evidence="2">
    <name type="scientific">marine sediment metagenome</name>
    <dbReference type="NCBI Taxonomy" id="412755"/>
    <lineage>
        <taxon>unclassified sequences</taxon>
        <taxon>metagenomes</taxon>
        <taxon>ecological metagenomes</taxon>
    </lineage>
</organism>
<proteinExistence type="predicted"/>
<dbReference type="GO" id="GO:0016747">
    <property type="term" value="F:acyltransferase activity, transferring groups other than amino-acyl groups"/>
    <property type="evidence" value="ECO:0007669"/>
    <property type="project" value="InterPro"/>
</dbReference>